<protein>
    <recommendedName>
        <fullName evidence="2">VOC domain-containing protein</fullName>
    </recommendedName>
</protein>
<feature type="region of interest" description="Disordered" evidence="1">
    <location>
        <begin position="180"/>
        <end position="203"/>
    </location>
</feature>
<feature type="compositionally biased region" description="Polar residues" evidence="1">
    <location>
        <begin position="426"/>
        <end position="445"/>
    </location>
</feature>
<evidence type="ECO:0000256" key="1">
    <source>
        <dbReference type="SAM" id="MobiDB-lite"/>
    </source>
</evidence>
<reference evidence="3" key="1">
    <citation type="journal article" date="2020" name="Stud. Mycol.">
        <title>101 Dothideomycetes genomes: a test case for predicting lifestyles and emergence of pathogens.</title>
        <authorList>
            <person name="Haridas S."/>
            <person name="Albert R."/>
            <person name="Binder M."/>
            <person name="Bloem J."/>
            <person name="Labutti K."/>
            <person name="Salamov A."/>
            <person name="Andreopoulos B."/>
            <person name="Baker S."/>
            <person name="Barry K."/>
            <person name="Bills G."/>
            <person name="Bluhm B."/>
            <person name="Cannon C."/>
            <person name="Castanera R."/>
            <person name="Culley D."/>
            <person name="Daum C."/>
            <person name="Ezra D."/>
            <person name="Gonzalez J."/>
            <person name="Henrissat B."/>
            <person name="Kuo A."/>
            <person name="Liang C."/>
            <person name="Lipzen A."/>
            <person name="Lutzoni F."/>
            <person name="Magnuson J."/>
            <person name="Mondo S."/>
            <person name="Nolan M."/>
            <person name="Ohm R."/>
            <person name="Pangilinan J."/>
            <person name="Park H.-J."/>
            <person name="Ramirez L."/>
            <person name="Alfaro M."/>
            <person name="Sun H."/>
            <person name="Tritt A."/>
            <person name="Yoshinaga Y."/>
            <person name="Zwiers L.-H."/>
            <person name="Turgeon B."/>
            <person name="Goodwin S."/>
            <person name="Spatafora J."/>
            <person name="Crous P."/>
            <person name="Grigoriev I."/>
        </authorList>
    </citation>
    <scope>NUCLEOTIDE SEQUENCE</scope>
    <source>
        <strain evidence="3">CBS 473.64</strain>
    </source>
</reference>
<dbReference type="AlphaFoldDB" id="A0A6A6S2T3"/>
<dbReference type="PANTHER" id="PTHR35006">
    <property type="entry name" value="GLYOXALASE FAMILY PROTEIN (AFU_ORTHOLOGUE AFUA_5G14830)"/>
    <property type="match status" value="1"/>
</dbReference>
<feature type="compositionally biased region" description="Basic and acidic residues" evidence="1">
    <location>
        <begin position="326"/>
        <end position="419"/>
    </location>
</feature>
<dbReference type="InterPro" id="IPR029068">
    <property type="entry name" value="Glyas_Bleomycin-R_OHBP_Dase"/>
</dbReference>
<dbReference type="OrthoDB" id="10249419at2759"/>
<feature type="region of interest" description="Disordered" evidence="1">
    <location>
        <begin position="261"/>
        <end position="457"/>
    </location>
</feature>
<dbReference type="Gene3D" id="3.10.180.10">
    <property type="entry name" value="2,3-Dihydroxybiphenyl 1,2-Dioxygenase, domain 1"/>
    <property type="match status" value="1"/>
</dbReference>
<dbReference type="InterPro" id="IPR037523">
    <property type="entry name" value="VOC_core"/>
</dbReference>
<name>A0A6A6S2T3_9PLEO</name>
<feature type="compositionally biased region" description="Polar residues" evidence="1">
    <location>
        <begin position="288"/>
        <end position="301"/>
    </location>
</feature>
<accession>A0A6A6S2T3</accession>
<evidence type="ECO:0000313" key="3">
    <source>
        <dbReference type="EMBL" id="KAF2641421.1"/>
    </source>
</evidence>
<dbReference type="InterPro" id="IPR004360">
    <property type="entry name" value="Glyas_Fos-R_dOase_dom"/>
</dbReference>
<dbReference type="PROSITE" id="PS51819">
    <property type="entry name" value="VOC"/>
    <property type="match status" value="1"/>
</dbReference>
<gene>
    <name evidence="3" type="ORF">P280DRAFT_312998</name>
</gene>
<feature type="compositionally biased region" description="Low complexity" evidence="1">
    <location>
        <begin position="190"/>
        <end position="199"/>
    </location>
</feature>
<sequence length="493" mass="53856">MTVSHIGVTVSHLPTSCSFYLAALQPLGYRFVGQQGSQIGLGINDADFFLCQETSSVKAGSAHIAFTAPSRTSVRDFYTAALNSGARPNGAPASRTEEDGHFNAAILDPDGNSVEVVFKNGPDLRDDGTVIKHSRVITWQRTVTDSYQDDRTVRSSHTLSKAPPGPSLMTVASKAASMARSVSEPTGVPQAGHAQAQAAPNKGDSGAKTIIGTLIGAAAGAAVVYAMVKSEQDSAQKESDFNALKQAKNMVSQFAPQFLGTNQQPQQMDPQPQPVYEISPKPLHRSLSDTGSEYSAASAQRTVRAIEPAPSNYHSETYTLAPSRSEAPRSEYREPPRSEYSEYTEVSRREPQRSEPPRSEYREPPRSEYSEYTEVSRREPQRSEAPRSEYREARSEAPRSEYREARSEYSEASRSDASRDYAPSRNQKAVDTNDPKQSSICQQPRWQDRGANSLLTARRRVPSLRMVTGIVATSTATRLGVQRPEPTALLPAL</sequence>
<organism evidence="3 4">
    <name type="scientific">Massarina eburnea CBS 473.64</name>
    <dbReference type="NCBI Taxonomy" id="1395130"/>
    <lineage>
        <taxon>Eukaryota</taxon>
        <taxon>Fungi</taxon>
        <taxon>Dikarya</taxon>
        <taxon>Ascomycota</taxon>
        <taxon>Pezizomycotina</taxon>
        <taxon>Dothideomycetes</taxon>
        <taxon>Pleosporomycetidae</taxon>
        <taxon>Pleosporales</taxon>
        <taxon>Massarineae</taxon>
        <taxon>Massarinaceae</taxon>
        <taxon>Massarina</taxon>
    </lineage>
</organism>
<dbReference type="Pfam" id="PF00903">
    <property type="entry name" value="Glyoxalase"/>
    <property type="match status" value="1"/>
</dbReference>
<dbReference type="SUPFAM" id="SSF54593">
    <property type="entry name" value="Glyoxalase/Bleomycin resistance protein/Dihydroxybiphenyl dioxygenase"/>
    <property type="match status" value="1"/>
</dbReference>
<keyword evidence="4" id="KW-1185">Reference proteome</keyword>
<feature type="compositionally biased region" description="Polar residues" evidence="1">
    <location>
        <begin position="312"/>
        <end position="322"/>
    </location>
</feature>
<dbReference type="Proteomes" id="UP000799753">
    <property type="component" value="Unassembled WGS sequence"/>
</dbReference>
<feature type="region of interest" description="Disordered" evidence="1">
    <location>
        <begin position="147"/>
        <end position="167"/>
    </location>
</feature>
<dbReference type="CDD" id="cd07262">
    <property type="entry name" value="VOC_like"/>
    <property type="match status" value="1"/>
</dbReference>
<evidence type="ECO:0000259" key="2">
    <source>
        <dbReference type="PROSITE" id="PS51819"/>
    </source>
</evidence>
<dbReference type="PANTHER" id="PTHR35006:SF3">
    <property type="entry name" value="GLYOXALASE FAMILY PROTEIN (AFU_ORTHOLOGUE AFUA_3G06020)"/>
    <property type="match status" value="1"/>
</dbReference>
<dbReference type="EMBL" id="MU006783">
    <property type="protein sequence ID" value="KAF2641421.1"/>
    <property type="molecule type" value="Genomic_DNA"/>
</dbReference>
<proteinExistence type="predicted"/>
<evidence type="ECO:0000313" key="4">
    <source>
        <dbReference type="Proteomes" id="UP000799753"/>
    </source>
</evidence>
<feature type="domain" description="VOC" evidence="2">
    <location>
        <begin position="2"/>
        <end position="119"/>
    </location>
</feature>